<accession>A0A4Q2FG49</accession>
<feature type="non-terminal residue" evidence="1">
    <location>
        <position position="1"/>
    </location>
</feature>
<comment type="caution">
    <text evidence="1">The sequence shown here is derived from an EMBL/GenBank/DDBJ whole genome shotgun (WGS) entry which is preliminary data.</text>
</comment>
<protein>
    <submittedName>
        <fullName evidence="1">ROK family protein</fullName>
    </submittedName>
</protein>
<evidence type="ECO:0000313" key="1">
    <source>
        <dbReference type="EMBL" id="RXX17858.1"/>
    </source>
</evidence>
<proteinExistence type="predicted"/>
<dbReference type="Proteomes" id="UP000289485">
    <property type="component" value="Unassembled WGS sequence"/>
</dbReference>
<dbReference type="EMBL" id="QEWJ01000111">
    <property type="protein sequence ID" value="RXX17858.1"/>
    <property type="molecule type" value="Genomic_DNA"/>
</dbReference>
<reference evidence="1 2" key="1">
    <citation type="submission" date="2018-05" db="EMBL/GenBank/DDBJ databases">
        <title>Streptococcus from otitis media.</title>
        <authorList>
            <person name="Wayes A.M."/>
            <person name="Jakubovics N.S."/>
        </authorList>
    </citation>
    <scope>NUCLEOTIDE SEQUENCE [LARGE SCALE GENOMIC DNA]</scope>
    <source>
        <strain evidence="1 2">NU43</strain>
    </source>
</reference>
<evidence type="ECO:0000313" key="2">
    <source>
        <dbReference type="Proteomes" id="UP000289485"/>
    </source>
</evidence>
<organism evidence="1 2">
    <name type="scientific">Streptococcus oralis</name>
    <dbReference type="NCBI Taxonomy" id="1303"/>
    <lineage>
        <taxon>Bacteria</taxon>
        <taxon>Bacillati</taxon>
        <taxon>Bacillota</taxon>
        <taxon>Bacilli</taxon>
        <taxon>Lactobacillales</taxon>
        <taxon>Streptococcaceae</taxon>
        <taxon>Streptococcus</taxon>
    </lineage>
</organism>
<gene>
    <name evidence="1" type="ORF">DF216_10620</name>
</gene>
<sequence>LKYIEPKIHYYLPPHYGIARLQTTRSGNNAALYGAIQ</sequence>
<dbReference type="AlphaFoldDB" id="A0A4Q2FG49"/>
<name>A0A4Q2FG49_STROR</name>